<keyword evidence="5" id="KW-1185">Reference proteome</keyword>
<feature type="signal peptide" evidence="2">
    <location>
        <begin position="1"/>
        <end position="22"/>
    </location>
</feature>
<sequence>MSARWLSVVLLLVLLSTGPSMGLSDPQARFQLHQGDEWTVELSTEWDVLGPFPIHAREQHFLSPSFPLNLSQPIDFHKSWPSSYADGGLVSWSTVNATDSASPDPGNLKVSFPHIRWSALRATEGWAALQHHAVLHTTLTVHAPQPLSESESQPEPQAVLPNLIVTLTQGAFFTILPAHDAGSSLDSAIVPEWYSGNIYAMERAPPKAVRFPAPPSARGSTTYDVFVSGDYEIRLFGDPTARGEDTPTLDITMTAALEPPGPVPVVRQATHDVACDFVDGFAFGDALGVGLRSVAGWWTVDAAAVPHGVRAQGLDVALVRPQMTIAPGQTRIVPLRIAQDPRAPFAGDSLTVELTLASGTSRTTVSATLPIRHRAHALDGPRAGTGTASEALVQASYFFAGAVPTAFNVLLPLEPTPRGERPRPPVLALHGAGVDVLADSFWADAIPRQNLSWVVMPAGRTSWGLDWHGPSAQDAWQAVDALGAILARAERWGAWRLAPDPQVLVLGHSNGGQGAWYLAARFPDRVVGAVPAAAYIKAQAYVPLTQSRSAHFIDPSLRALLETSFTPDDNDLFMSNLVDTPILAIHGGSDENVPTWHTRELVSTLKTWNPAANITYHEAPGEPHWYPSVFKNEQVAGFLRSILQPEAQPERRSRSFTLTVALPAESGPLHGWRILTLATPGRLARLTVQEQDGAVSVRTSNVASFSFDVVRARVASLKVDGAELRLPDSSLDAKAIHVKKTADGWEPRAPRGAAALLAPQPSGRLATILQSAGPLTIVVPALHASSRALSVAHRLAHDLDVYHKLDAEIVADGAALQRLGAGELGPGNVVVVGMGGSGDAAAEGRFARQVLGLGKTAFGMDDGAMLTLRGQRLDEPSQGESAGTQGRVSGERRELTLFSLGAIFLHPHPTNSSASMLFMIGSDLSGLERIARLFPIRTGISLPDWLVIEGEADTSGAAGVQAAGLWDAEWSWKEVVSWHH</sequence>
<dbReference type="Pfam" id="PF00326">
    <property type="entry name" value="Peptidase_S9"/>
    <property type="match status" value="1"/>
</dbReference>
<evidence type="ECO:0000256" key="2">
    <source>
        <dbReference type="SAM" id="SignalP"/>
    </source>
</evidence>
<organism evidence="4 5">
    <name type="scientific">Heterobasidion irregulare (strain TC 32-1)</name>
    <dbReference type="NCBI Taxonomy" id="747525"/>
    <lineage>
        <taxon>Eukaryota</taxon>
        <taxon>Fungi</taxon>
        <taxon>Dikarya</taxon>
        <taxon>Basidiomycota</taxon>
        <taxon>Agaricomycotina</taxon>
        <taxon>Agaricomycetes</taxon>
        <taxon>Russulales</taxon>
        <taxon>Bondarzewiaceae</taxon>
        <taxon>Heterobasidion</taxon>
        <taxon>Heterobasidion annosum species complex</taxon>
    </lineage>
</organism>
<dbReference type="HOGENOM" id="CLU_014627_0_0_1"/>
<evidence type="ECO:0000313" key="5">
    <source>
        <dbReference type="Proteomes" id="UP000030671"/>
    </source>
</evidence>
<gene>
    <name evidence="4" type="ORF">HETIRDRAFT_150141</name>
</gene>
<dbReference type="GO" id="GO:0008236">
    <property type="term" value="F:serine-type peptidase activity"/>
    <property type="evidence" value="ECO:0007669"/>
    <property type="project" value="InterPro"/>
</dbReference>
<dbReference type="PANTHER" id="PTHR43037">
    <property type="entry name" value="UNNAMED PRODUCT-RELATED"/>
    <property type="match status" value="1"/>
</dbReference>
<evidence type="ECO:0000256" key="1">
    <source>
        <dbReference type="ARBA" id="ARBA00022729"/>
    </source>
</evidence>
<dbReference type="InterPro" id="IPR050955">
    <property type="entry name" value="Plant_Biomass_Hydrol_Est"/>
</dbReference>
<dbReference type="GeneID" id="20667354"/>
<dbReference type="GO" id="GO:0006508">
    <property type="term" value="P:proteolysis"/>
    <property type="evidence" value="ECO:0007669"/>
    <property type="project" value="InterPro"/>
</dbReference>
<dbReference type="RefSeq" id="XP_009542488.1">
    <property type="nucleotide sequence ID" value="XM_009544193.1"/>
</dbReference>
<dbReference type="KEGG" id="hir:HETIRDRAFT_150141"/>
<dbReference type="InterPro" id="IPR029058">
    <property type="entry name" value="AB_hydrolase_fold"/>
</dbReference>
<reference evidence="4 5" key="1">
    <citation type="journal article" date="2012" name="New Phytol.">
        <title>Insight into trade-off between wood decay and parasitism from the genome of a fungal forest pathogen.</title>
        <authorList>
            <person name="Olson A."/>
            <person name="Aerts A."/>
            <person name="Asiegbu F."/>
            <person name="Belbahri L."/>
            <person name="Bouzid O."/>
            <person name="Broberg A."/>
            <person name="Canback B."/>
            <person name="Coutinho P.M."/>
            <person name="Cullen D."/>
            <person name="Dalman K."/>
            <person name="Deflorio G."/>
            <person name="van Diepen L.T."/>
            <person name="Dunand C."/>
            <person name="Duplessis S."/>
            <person name="Durling M."/>
            <person name="Gonthier P."/>
            <person name="Grimwood J."/>
            <person name="Fossdal C.G."/>
            <person name="Hansson D."/>
            <person name="Henrissat B."/>
            <person name="Hietala A."/>
            <person name="Himmelstrand K."/>
            <person name="Hoffmeister D."/>
            <person name="Hogberg N."/>
            <person name="James T.Y."/>
            <person name="Karlsson M."/>
            <person name="Kohler A."/>
            <person name="Kues U."/>
            <person name="Lee Y.H."/>
            <person name="Lin Y.C."/>
            <person name="Lind M."/>
            <person name="Lindquist E."/>
            <person name="Lombard V."/>
            <person name="Lucas S."/>
            <person name="Lunden K."/>
            <person name="Morin E."/>
            <person name="Murat C."/>
            <person name="Park J."/>
            <person name="Raffaello T."/>
            <person name="Rouze P."/>
            <person name="Salamov A."/>
            <person name="Schmutz J."/>
            <person name="Solheim H."/>
            <person name="Stahlberg J."/>
            <person name="Velez H."/>
            <person name="de Vries R.P."/>
            <person name="Wiebenga A."/>
            <person name="Woodward S."/>
            <person name="Yakovlev I."/>
            <person name="Garbelotto M."/>
            <person name="Martin F."/>
            <person name="Grigoriev I.V."/>
            <person name="Stenlid J."/>
        </authorList>
    </citation>
    <scope>NUCLEOTIDE SEQUENCE [LARGE SCALE GENOMIC DNA]</scope>
    <source>
        <strain evidence="4 5">TC 32-1</strain>
    </source>
</reference>
<dbReference type="InParanoid" id="W4KIG4"/>
<evidence type="ECO:0000313" key="4">
    <source>
        <dbReference type="EMBL" id="ETW85653.1"/>
    </source>
</evidence>
<proteinExistence type="predicted"/>
<dbReference type="EMBL" id="KI925455">
    <property type="protein sequence ID" value="ETW85653.1"/>
    <property type="molecule type" value="Genomic_DNA"/>
</dbReference>
<dbReference type="Proteomes" id="UP000030671">
    <property type="component" value="Unassembled WGS sequence"/>
</dbReference>
<dbReference type="SUPFAM" id="SSF53474">
    <property type="entry name" value="alpha/beta-Hydrolases"/>
    <property type="match status" value="1"/>
</dbReference>
<feature type="chain" id="PRO_5004844469" description="Peptidase S9 prolyl oligopeptidase catalytic domain-containing protein" evidence="2">
    <location>
        <begin position="23"/>
        <end position="980"/>
    </location>
</feature>
<keyword evidence="1 2" id="KW-0732">Signal</keyword>
<dbReference type="AlphaFoldDB" id="W4KIG4"/>
<feature type="domain" description="Peptidase S9 prolyl oligopeptidase catalytic" evidence="3">
    <location>
        <begin position="502"/>
        <end position="628"/>
    </location>
</feature>
<dbReference type="PANTHER" id="PTHR43037:SF4">
    <property type="entry name" value="PEPTIDASE S9 PROLYL OLIGOPEPTIDASE CATALYTIC DOMAIN-CONTAINING PROTEIN"/>
    <property type="match status" value="1"/>
</dbReference>
<dbReference type="OrthoDB" id="449091at2759"/>
<name>W4KIG4_HETIT</name>
<accession>W4KIG4</accession>
<protein>
    <recommendedName>
        <fullName evidence="3">Peptidase S9 prolyl oligopeptidase catalytic domain-containing protein</fullName>
    </recommendedName>
</protein>
<dbReference type="eggNOG" id="ENOG502QS8J">
    <property type="taxonomic scope" value="Eukaryota"/>
</dbReference>
<evidence type="ECO:0000259" key="3">
    <source>
        <dbReference type="Pfam" id="PF00326"/>
    </source>
</evidence>
<dbReference type="Gene3D" id="3.40.50.1820">
    <property type="entry name" value="alpha/beta hydrolase"/>
    <property type="match status" value="1"/>
</dbReference>
<dbReference type="InterPro" id="IPR001375">
    <property type="entry name" value="Peptidase_S9_cat"/>
</dbReference>